<evidence type="ECO:0000313" key="2">
    <source>
        <dbReference type="EMBL" id="MCF3945082.1"/>
    </source>
</evidence>
<dbReference type="Proteomes" id="UP001521209">
    <property type="component" value="Unassembled WGS sequence"/>
</dbReference>
<keyword evidence="3" id="KW-1185">Reference proteome</keyword>
<evidence type="ECO:0000256" key="1">
    <source>
        <dbReference type="SAM" id="SignalP"/>
    </source>
</evidence>
<feature type="chain" id="PRO_5047292504" evidence="1">
    <location>
        <begin position="28"/>
        <end position="79"/>
    </location>
</feature>
<sequence length="79" mass="8154">MTLSKTRAAIMAGVLLASGAASGVALAYQGHMFQARNALYAARSQLLAARHNKGGHRVAALRAVDAAIAQVNIGIRVGR</sequence>
<evidence type="ECO:0000313" key="3">
    <source>
        <dbReference type="Proteomes" id="UP001521209"/>
    </source>
</evidence>
<protein>
    <submittedName>
        <fullName evidence="2">Uncharacterized protein</fullName>
    </submittedName>
</protein>
<name>A0ABS9DQY7_9PROT</name>
<organism evidence="2 3">
    <name type="scientific">Acidiphilium iwatense</name>
    <dbReference type="NCBI Taxonomy" id="768198"/>
    <lineage>
        <taxon>Bacteria</taxon>
        <taxon>Pseudomonadati</taxon>
        <taxon>Pseudomonadota</taxon>
        <taxon>Alphaproteobacteria</taxon>
        <taxon>Acetobacterales</taxon>
        <taxon>Acidocellaceae</taxon>
        <taxon>Acidiphilium</taxon>
    </lineage>
</organism>
<accession>A0ABS9DQY7</accession>
<dbReference type="RefSeq" id="WP_235702324.1">
    <property type="nucleotide sequence ID" value="NZ_JAKGBZ010000001.1"/>
</dbReference>
<comment type="caution">
    <text evidence="2">The sequence shown here is derived from an EMBL/GenBank/DDBJ whole genome shotgun (WGS) entry which is preliminary data.</text>
</comment>
<feature type="signal peptide" evidence="1">
    <location>
        <begin position="1"/>
        <end position="27"/>
    </location>
</feature>
<reference evidence="2 3" key="1">
    <citation type="submission" date="2022-01" db="EMBL/GenBank/DDBJ databases">
        <authorList>
            <person name="Won M."/>
            <person name="Kim S.-J."/>
            <person name="Kwon S.-W."/>
        </authorList>
    </citation>
    <scope>NUCLEOTIDE SEQUENCE [LARGE SCALE GENOMIC DNA]</scope>
    <source>
        <strain evidence="2 3">KCTC 23505</strain>
    </source>
</reference>
<keyword evidence="1" id="KW-0732">Signal</keyword>
<proteinExistence type="predicted"/>
<gene>
    <name evidence="2" type="ORF">L2A60_00070</name>
</gene>
<dbReference type="EMBL" id="JAKGBZ010000001">
    <property type="protein sequence ID" value="MCF3945082.1"/>
    <property type="molecule type" value="Genomic_DNA"/>
</dbReference>